<dbReference type="GO" id="GO:0003676">
    <property type="term" value="F:nucleic acid binding"/>
    <property type="evidence" value="ECO:0007669"/>
    <property type="project" value="InterPro"/>
</dbReference>
<accession>A0A6L2P5E4</accession>
<dbReference type="Gene3D" id="3.30.420.10">
    <property type="entry name" value="Ribonuclease H-like superfamily/Ribonuclease H"/>
    <property type="match status" value="1"/>
</dbReference>
<reference evidence="2" key="1">
    <citation type="journal article" date="2019" name="Sci. Rep.">
        <title>Draft genome of Tanacetum cinerariifolium, the natural source of mosquito coil.</title>
        <authorList>
            <person name="Yamashiro T."/>
            <person name="Shiraishi A."/>
            <person name="Satake H."/>
            <person name="Nakayama K."/>
        </authorList>
    </citation>
    <scope>NUCLEOTIDE SEQUENCE</scope>
</reference>
<dbReference type="AlphaFoldDB" id="A0A6L2P5E4"/>
<protein>
    <submittedName>
        <fullName evidence="2">Uncharacterized mitochondrial protein AtMg00810-like</fullName>
    </submittedName>
</protein>
<gene>
    <name evidence="2" type="ORF">Tci_065648</name>
</gene>
<organism evidence="2">
    <name type="scientific">Tanacetum cinerariifolium</name>
    <name type="common">Dalmatian daisy</name>
    <name type="synonym">Chrysanthemum cinerariifolium</name>
    <dbReference type="NCBI Taxonomy" id="118510"/>
    <lineage>
        <taxon>Eukaryota</taxon>
        <taxon>Viridiplantae</taxon>
        <taxon>Streptophyta</taxon>
        <taxon>Embryophyta</taxon>
        <taxon>Tracheophyta</taxon>
        <taxon>Spermatophyta</taxon>
        <taxon>Magnoliopsida</taxon>
        <taxon>eudicotyledons</taxon>
        <taxon>Gunneridae</taxon>
        <taxon>Pentapetalae</taxon>
        <taxon>asterids</taxon>
        <taxon>campanulids</taxon>
        <taxon>Asterales</taxon>
        <taxon>Asteraceae</taxon>
        <taxon>Asteroideae</taxon>
        <taxon>Anthemideae</taxon>
        <taxon>Anthemidinae</taxon>
        <taxon>Tanacetum</taxon>
    </lineage>
</organism>
<name>A0A6L2P5E4_TANCI</name>
<dbReference type="InterPro" id="IPR036397">
    <property type="entry name" value="RNaseH_sf"/>
</dbReference>
<dbReference type="EMBL" id="BKCJ010010905">
    <property type="protein sequence ID" value="GEU93670.1"/>
    <property type="molecule type" value="Genomic_DNA"/>
</dbReference>
<dbReference type="SUPFAM" id="SSF53098">
    <property type="entry name" value="Ribonuclease H-like"/>
    <property type="match status" value="1"/>
</dbReference>
<evidence type="ECO:0000313" key="2">
    <source>
        <dbReference type="EMBL" id="GEU93670.1"/>
    </source>
</evidence>
<feature type="region of interest" description="Disordered" evidence="1">
    <location>
        <begin position="355"/>
        <end position="381"/>
    </location>
</feature>
<dbReference type="InterPro" id="IPR012337">
    <property type="entry name" value="RNaseH-like_sf"/>
</dbReference>
<sequence>MIVVGAENGPPMLDKSMYNSWQRHMLLYIKGKKNELTEQEKLQYDCDVQATNIILQGVPLAVYSLVNHHRAAKDIWDRVNLLMKGTELSYQERKYLTQSYTTISSSKCISYPSISQQPQAEFPQLDSGLVVPSFQPEHLLIQETKLPFKMAGLLFNKYKGEMIRVLLAQELRELLQALGEMMLQVKQGLLSVIIVRVKGIWQDSDCSKHMTENRSQLINITQNAYYEEVRILHQTSVARTPQQNDVVERRNQILVKAARTIKRTRMIIKTIHVDFDELTTMSSEQFSSRPGPKLLTPGTISSRLVPNIPSSTPYVPPTKNDCEILFQSMLNEYLNPLPCVDPQVLTVIASEPVVSTGTPSSTTIDQDAPSSSTSQTTPETPSLVIPLGVKEADHDIKVAHMDNNPSVEFPIPEPSFEELSTQSPKGIFLNQSKYALESIKKYGMEICQPIDTPMVEKSKLDKDPQGKAVDPTRYHGMIGTLMYLTDSCIALTAFADAGHADIFTKPLARERLEFLIKNLGMQSMSPETLEKLINEEEE</sequence>
<evidence type="ECO:0000256" key="1">
    <source>
        <dbReference type="SAM" id="MobiDB-lite"/>
    </source>
</evidence>
<comment type="caution">
    <text evidence="2">The sequence shown here is derived from an EMBL/GenBank/DDBJ whole genome shotgun (WGS) entry which is preliminary data.</text>
</comment>
<proteinExistence type="predicted"/>